<evidence type="ECO:0000313" key="3">
    <source>
        <dbReference type="Proteomes" id="UP000722485"/>
    </source>
</evidence>
<feature type="compositionally biased region" description="Polar residues" evidence="1">
    <location>
        <begin position="187"/>
        <end position="209"/>
    </location>
</feature>
<name>A0A9P5HCF2_9HYPO</name>
<feature type="region of interest" description="Disordered" evidence="1">
    <location>
        <begin position="168"/>
        <end position="209"/>
    </location>
</feature>
<proteinExistence type="predicted"/>
<sequence length="388" mass="41781">MDMYNEEFQESPAEAATPNNPFTANPEVEVEVPETLPATLMENFDIAMAITMAMDSNTSTTHPEIEVEVPETLPVMSMENFDIAMAMTMAIDSNTSTAHSEIEVEVPETLPVTSMENCDITMAMASNTSTTNLEVEVEIPETLPVPFKMNYPLGVAIREANLESIDRNKKKRALRTANLKRKREAAQNPSGTAPDAQTQPTITSSSSAPVFDQSANTAFRFSQNSSGLAPDNAQPGLANPTVVLQGSNETLTVDSTVLSINTTGNGNSTDNGHLNMPSLLTGPTSAPIHHHHHHHRQGHNPKCRCRNITHPRNGNTGQAKRRRLDAPITAPKRCAATAEQASGASSGVEALTKEVTALKEKLSQQGMMVDMLCNIISTSQNSTPGLPQ</sequence>
<reference evidence="2" key="1">
    <citation type="submission" date="2020-03" db="EMBL/GenBank/DDBJ databases">
        <title>Draft Genome Sequence of Cylindrodendrum hubeiense.</title>
        <authorList>
            <person name="Buettner E."/>
            <person name="Kellner H."/>
        </authorList>
    </citation>
    <scope>NUCLEOTIDE SEQUENCE</scope>
    <source>
        <strain evidence="2">IHI 201604</strain>
    </source>
</reference>
<protein>
    <submittedName>
        <fullName evidence="2">Uncharacterized protein</fullName>
    </submittedName>
</protein>
<gene>
    <name evidence="2" type="ORF">G7Z17_g6391</name>
</gene>
<feature type="compositionally biased region" description="Basic residues" evidence="1">
    <location>
        <begin position="168"/>
        <end position="183"/>
    </location>
</feature>
<evidence type="ECO:0000313" key="2">
    <source>
        <dbReference type="EMBL" id="KAF7549436.1"/>
    </source>
</evidence>
<dbReference type="EMBL" id="JAANBB010000122">
    <property type="protein sequence ID" value="KAF7549436.1"/>
    <property type="molecule type" value="Genomic_DNA"/>
</dbReference>
<comment type="caution">
    <text evidence="2">The sequence shown here is derived from an EMBL/GenBank/DDBJ whole genome shotgun (WGS) entry which is preliminary data.</text>
</comment>
<dbReference type="AlphaFoldDB" id="A0A9P5HCF2"/>
<feature type="compositionally biased region" description="Basic residues" evidence="1">
    <location>
        <begin position="288"/>
        <end position="304"/>
    </location>
</feature>
<dbReference type="Proteomes" id="UP000722485">
    <property type="component" value="Unassembled WGS sequence"/>
</dbReference>
<organism evidence="2 3">
    <name type="scientific">Cylindrodendrum hubeiense</name>
    <dbReference type="NCBI Taxonomy" id="595255"/>
    <lineage>
        <taxon>Eukaryota</taxon>
        <taxon>Fungi</taxon>
        <taxon>Dikarya</taxon>
        <taxon>Ascomycota</taxon>
        <taxon>Pezizomycotina</taxon>
        <taxon>Sordariomycetes</taxon>
        <taxon>Hypocreomycetidae</taxon>
        <taxon>Hypocreales</taxon>
        <taxon>Nectriaceae</taxon>
        <taxon>Cylindrodendrum</taxon>
    </lineage>
</organism>
<feature type="region of interest" description="Disordered" evidence="1">
    <location>
        <begin position="285"/>
        <end position="304"/>
    </location>
</feature>
<accession>A0A9P5HCF2</accession>
<keyword evidence="3" id="KW-1185">Reference proteome</keyword>
<evidence type="ECO:0000256" key="1">
    <source>
        <dbReference type="SAM" id="MobiDB-lite"/>
    </source>
</evidence>
<feature type="region of interest" description="Disordered" evidence="1">
    <location>
        <begin position="1"/>
        <end position="25"/>
    </location>
</feature>